<accession>A0A8C0NDL2</accession>
<reference evidence="2" key="3">
    <citation type="submission" date="2025-05" db="UniProtKB">
        <authorList>
            <consortium name="Ensembl"/>
        </authorList>
    </citation>
    <scope>IDENTIFICATION</scope>
</reference>
<evidence type="ECO:0000313" key="2">
    <source>
        <dbReference type="Ensembl" id="ENSCAFP00030025186.1"/>
    </source>
</evidence>
<keyword evidence="1" id="KW-0472">Membrane</keyword>
<dbReference type="Ensembl" id="ENSCAFT00040008830.1">
    <property type="protein sequence ID" value="ENSCAFP00040007668.1"/>
    <property type="gene ID" value="ENSCAFG00040004695.1"/>
</dbReference>
<organism evidence="2 4">
    <name type="scientific">Canis lupus familiaris</name>
    <name type="common">Dog</name>
    <name type="synonym">Canis familiaris</name>
    <dbReference type="NCBI Taxonomy" id="9615"/>
    <lineage>
        <taxon>Eukaryota</taxon>
        <taxon>Metazoa</taxon>
        <taxon>Chordata</taxon>
        <taxon>Craniata</taxon>
        <taxon>Vertebrata</taxon>
        <taxon>Euteleostomi</taxon>
        <taxon>Mammalia</taxon>
        <taxon>Eutheria</taxon>
        <taxon>Laurasiatheria</taxon>
        <taxon>Carnivora</taxon>
        <taxon>Caniformia</taxon>
        <taxon>Canidae</taxon>
        <taxon>Canis</taxon>
    </lineage>
</organism>
<evidence type="ECO:0000256" key="1">
    <source>
        <dbReference type="SAM" id="Phobius"/>
    </source>
</evidence>
<evidence type="ECO:0008006" key="5">
    <source>
        <dbReference type="Google" id="ProtNLM"/>
    </source>
</evidence>
<feature type="transmembrane region" description="Helical" evidence="1">
    <location>
        <begin position="50"/>
        <end position="70"/>
    </location>
</feature>
<dbReference type="Proteomes" id="UP000694429">
    <property type="component" value="Chromosome 24"/>
</dbReference>
<proteinExistence type="predicted"/>
<dbReference type="AlphaFoldDB" id="A0A8C0NDL2"/>
<gene>
    <name evidence="2" type="primary">LOC119877480</name>
</gene>
<reference evidence="2" key="2">
    <citation type="submission" date="2019-03" db="EMBL/GenBank/DDBJ databases">
        <authorList>
            <person name="Warren W.C."/>
            <person name="Johnson G.S."/>
        </authorList>
    </citation>
    <scope>NUCLEOTIDE SEQUENCE [LARGE SCALE GENOMIC DNA]</scope>
    <source>
        <strain evidence="2">Basenji</strain>
    </source>
</reference>
<name>A0A8C0NDL2_CANLF</name>
<sequence>MILRGWRGRPNSFLLSPLNSCSTSGGIRRRPIFCQKLTQTHRVTTMKPQVLLHIMLTNGFVMLLPVLGGVKDKTFFPVGRRATEQCWVQPLLKYCKKRCTKLQECLSPNHTCCWTFCGNICLDNEEPFKSMLNP</sequence>
<keyword evidence="1" id="KW-1133">Transmembrane helix</keyword>
<evidence type="ECO:0000313" key="4">
    <source>
        <dbReference type="Proteomes" id="UP000694429"/>
    </source>
</evidence>
<reference evidence="3" key="1">
    <citation type="submission" date="2018-10" db="EMBL/GenBank/DDBJ databases">
        <title>De novo assembly of a Great Dane genome.</title>
        <authorList>
            <person name="Kidd J.M."/>
            <person name="Pendleton A.L."/>
            <person name="Shen F."/>
            <person name="Emery S."/>
        </authorList>
    </citation>
    <scope>NUCLEOTIDE SEQUENCE [LARGE SCALE GENOMIC DNA]</scope>
    <source>
        <strain evidence="3">Great Dane</strain>
    </source>
</reference>
<dbReference type="GeneID" id="119877480"/>
<dbReference type="Ensembl" id="ENSCAFT00030028889.1">
    <property type="protein sequence ID" value="ENSCAFP00030025186.1"/>
    <property type="gene ID" value="ENSCAFG00030015697.1"/>
</dbReference>
<dbReference type="RefSeq" id="XP_038428382.1">
    <property type="nucleotide sequence ID" value="XM_038572454.1"/>
</dbReference>
<keyword evidence="1" id="KW-0812">Transmembrane</keyword>
<evidence type="ECO:0000313" key="3">
    <source>
        <dbReference type="Ensembl" id="ENSCAFP00040007668.1"/>
    </source>
</evidence>
<dbReference type="Proteomes" id="UP000694542">
    <property type="component" value="Chromosome 24"/>
</dbReference>
<protein>
    <recommendedName>
        <fullName evidence="5">WAP four-disulfide core domain 9</fullName>
    </recommendedName>
</protein>